<keyword evidence="1" id="KW-0805">Transcription regulation</keyword>
<name>A0A9D1YSZ1_9FIRM</name>
<sequence length="112" mass="12799">MEDISKIIGRRIRGFRKQKKLSQEALAEKCDLHPTYIGQLERGEKNPTVESVMEIAVGLGIPIEQLFSNISCCEQENANYIPDRISWLLSDLQPNEQQVIYDLILTALRLRG</sequence>
<evidence type="ECO:0000313" key="6">
    <source>
        <dbReference type="Proteomes" id="UP000824007"/>
    </source>
</evidence>
<dbReference type="GO" id="GO:0003677">
    <property type="term" value="F:DNA binding"/>
    <property type="evidence" value="ECO:0007669"/>
    <property type="project" value="UniProtKB-KW"/>
</dbReference>
<dbReference type="GO" id="GO:0005829">
    <property type="term" value="C:cytosol"/>
    <property type="evidence" value="ECO:0007669"/>
    <property type="project" value="TreeGrafter"/>
</dbReference>
<dbReference type="SUPFAM" id="SSF47413">
    <property type="entry name" value="lambda repressor-like DNA-binding domains"/>
    <property type="match status" value="1"/>
</dbReference>
<protein>
    <submittedName>
        <fullName evidence="5">Helix-turn-helix domain-containing protein</fullName>
    </submittedName>
</protein>
<dbReference type="EMBL" id="DXDD01000166">
    <property type="protein sequence ID" value="HIY61686.1"/>
    <property type="molecule type" value="Genomic_DNA"/>
</dbReference>
<organism evidence="5 6">
    <name type="scientific">Candidatus Eisenbergiella pullistercoris</name>
    <dbReference type="NCBI Taxonomy" id="2838555"/>
    <lineage>
        <taxon>Bacteria</taxon>
        <taxon>Bacillati</taxon>
        <taxon>Bacillota</taxon>
        <taxon>Clostridia</taxon>
        <taxon>Lachnospirales</taxon>
        <taxon>Lachnospiraceae</taxon>
        <taxon>Eisenbergiella</taxon>
    </lineage>
</organism>
<proteinExistence type="predicted"/>
<evidence type="ECO:0000313" key="5">
    <source>
        <dbReference type="EMBL" id="HIY61686.1"/>
    </source>
</evidence>
<dbReference type="PANTHER" id="PTHR46797:SF23">
    <property type="entry name" value="HTH-TYPE TRANSCRIPTIONAL REGULATOR SUTR"/>
    <property type="match status" value="1"/>
</dbReference>
<dbReference type="AlphaFoldDB" id="A0A9D1YSZ1"/>
<accession>A0A9D1YSZ1</accession>
<dbReference type="PANTHER" id="PTHR46797">
    <property type="entry name" value="HTH-TYPE TRANSCRIPTIONAL REGULATOR"/>
    <property type="match status" value="1"/>
</dbReference>
<dbReference type="PROSITE" id="PS50943">
    <property type="entry name" value="HTH_CROC1"/>
    <property type="match status" value="1"/>
</dbReference>
<comment type="caution">
    <text evidence="5">The sequence shown here is derived from an EMBL/GenBank/DDBJ whole genome shotgun (WGS) entry which is preliminary data.</text>
</comment>
<dbReference type="Pfam" id="PF01381">
    <property type="entry name" value="HTH_3"/>
    <property type="match status" value="1"/>
</dbReference>
<feature type="domain" description="HTH cro/C1-type" evidence="4">
    <location>
        <begin position="12"/>
        <end position="66"/>
    </location>
</feature>
<dbReference type="CDD" id="cd00093">
    <property type="entry name" value="HTH_XRE"/>
    <property type="match status" value="1"/>
</dbReference>
<evidence type="ECO:0000256" key="2">
    <source>
        <dbReference type="ARBA" id="ARBA00023125"/>
    </source>
</evidence>
<reference evidence="5" key="1">
    <citation type="journal article" date="2021" name="PeerJ">
        <title>Extensive microbial diversity within the chicken gut microbiome revealed by metagenomics and culture.</title>
        <authorList>
            <person name="Gilroy R."/>
            <person name="Ravi A."/>
            <person name="Getino M."/>
            <person name="Pursley I."/>
            <person name="Horton D.L."/>
            <person name="Alikhan N.F."/>
            <person name="Baker D."/>
            <person name="Gharbi K."/>
            <person name="Hall N."/>
            <person name="Watson M."/>
            <person name="Adriaenssens E.M."/>
            <person name="Foster-Nyarko E."/>
            <person name="Jarju S."/>
            <person name="Secka A."/>
            <person name="Antonio M."/>
            <person name="Oren A."/>
            <person name="Chaudhuri R.R."/>
            <person name="La Ragione R."/>
            <person name="Hildebrand F."/>
            <person name="Pallen M.J."/>
        </authorList>
    </citation>
    <scope>NUCLEOTIDE SEQUENCE</scope>
    <source>
        <strain evidence="5">ChiSxjej3B15-24422</strain>
    </source>
</reference>
<dbReference type="SMART" id="SM00530">
    <property type="entry name" value="HTH_XRE"/>
    <property type="match status" value="1"/>
</dbReference>
<dbReference type="InterPro" id="IPR001387">
    <property type="entry name" value="Cro/C1-type_HTH"/>
</dbReference>
<dbReference type="InterPro" id="IPR010982">
    <property type="entry name" value="Lambda_DNA-bd_dom_sf"/>
</dbReference>
<keyword evidence="2" id="KW-0238">DNA-binding</keyword>
<evidence type="ECO:0000256" key="3">
    <source>
        <dbReference type="ARBA" id="ARBA00023163"/>
    </source>
</evidence>
<dbReference type="Proteomes" id="UP000824007">
    <property type="component" value="Unassembled WGS sequence"/>
</dbReference>
<keyword evidence="3" id="KW-0804">Transcription</keyword>
<dbReference type="InterPro" id="IPR050807">
    <property type="entry name" value="TransReg_Diox_bact_type"/>
</dbReference>
<gene>
    <name evidence="5" type="ORF">H9831_13595</name>
</gene>
<dbReference type="GO" id="GO:0003700">
    <property type="term" value="F:DNA-binding transcription factor activity"/>
    <property type="evidence" value="ECO:0007669"/>
    <property type="project" value="TreeGrafter"/>
</dbReference>
<evidence type="ECO:0000259" key="4">
    <source>
        <dbReference type="PROSITE" id="PS50943"/>
    </source>
</evidence>
<evidence type="ECO:0000256" key="1">
    <source>
        <dbReference type="ARBA" id="ARBA00023015"/>
    </source>
</evidence>
<dbReference type="Gene3D" id="1.10.260.40">
    <property type="entry name" value="lambda repressor-like DNA-binding domains"/>
    <property type="match status" value="1"/>
</dbReference>
<reference evidence="5" key="2">
    <citation type="submission" date="2021-04" db="EMBL/GenBank/DDBJ databases">
        <authorList>
            <person name="Gilroy R."/>
        </authorList>
    </citation>
    <scope>NUCLEOTIDE SEQUENCE</scope>
    <source>
        <strain evidence="5">ChiSxjej3B15-24422</strain>
    </source>
</reference>